<evidence type="ECO:0000313" key="3">
    <source>
        <dbReference type="Proteomes" id="UP001596083"/>
    </source>
</evidence>
<comment type="caution">
    <text evidence="2">The sequence shown here is derived from an EMBL/GenBank/DDBJ whole genome shotgun (WGS) entry which is preliminary data.</text>
</comment>
<evidence type="ECO:0000256" key="1">
    <source>
        <dbReference type="SAM" id="MobiDB-lite"/>
    </source>
</evidence>
<dbReference type="InterPro" id="IPR026337">
    <property type="entry name" value="AKG_HExxH"/>
</dbReference>
<accession>A0ABW0ZA11</accession>
<reference evidence="3" key="1">
    <citation type="journal article" date="2019" name="Int. J. Syst. Evol. Microbiol.">
        <title>The Global Catalogue of Microorganisms (GCM) 10K type strain sequencing project: providing services to taxonomists for standard genome sequencing and annotation.</title>
        <authorList>
            <consortium name="The Broad Institute Genomics Platform"/>
            <consortium name="The Broad Institute Genome Sequencing Center for Infectious Disease"/>
            <person name="Wu L."/>
            <person name="Ma J."/>
        </authorList>
    </citation>
    <scope>NUCLEOTIDE SEQUENCE [LARGE SCALE GENOMIC DNA]</scope>
    <source>
        <strain evidence="3">CGMCC 4.7304</strain>
    </source>
</reference>
<keyword evidence="3" id="KW-1185">Reference proteome</keyword>
<sequence length="423" mass="44359">MLLKSLLTRVEREPVAEPVRERFGRHWQLLEQAEAHDARAVRETLDYPSVGVWLAGALAACEGEEFAGWLEHFGGVVGAAVLRAGFPCELVLPVFGGRLTLPGVGAVRTGAGAVRLRVGPRVVRPARVGSFPYPPLPAASICGSAAWGLRPRPSGPAEAGGSGAEPPISGRGGEGKQTPGARNPRGTGTDWLALRRLPGSGAYLDDLDPYRAPSTGVGAAALPAAPRERVRSEPWVGRWREAVGLLRGVDARRADEVTALLRALVPLDQPAQGAPRVSATFRAAPGAVLAALPETAADLAAVLVHETQHSKLSLLHDLLPLHAAGPEAVHRVAWRADPRPFEGVLQGTYAHLGLADFWARAATGPALPAGARDAARTRRDSYCRQVAEALRILLESNELTAAGREFALGMAGHLATLDGAAGA</sequence>
<evidence type="ECO:0000313" key="2">
    <source>
        <dbReference type="EMBL" id="MFC5724813.1"/>
    </source>
</evidence>
<dbReference type="EMBL" id="JBHSPB010000035">
    <property type="protein sequence ID" value="MFC5724813.1"/>
    <property type="molecule type" value="Genomic_DNA"/>
</dbReference>
<protein>
    <submittedName>
        <fullName evidence="2">HEXXH motif-containing putative peptide modification protein</fullName>
    </submittedName>
</protein>
<organism evidence="2 3">
    <name type="scientific">Streptomyces gamaensis</name>
    <dbReference type="NCBI Taxonomy" id="1763542"/>
    <lineage>
        <taxon>Bacteria</taxon>
        <taxon>Bacillati</taxon>
        <taxon>Actinomycetota</taxon>
        <taxon>Actinomycetes</taxon>
        <taxon>Kitasatosporales</taxon>
        <taxon>Streptomycetaceae</taxon>
        <taxon>Streptomyces</taxon>
    </lineage>
</organism>
<gene>
    <name evidence="2" type="ORF">ACFP1Z_32165</name>
</gene>
<dbReference type="NCBIfam" id="TIGR04267">
    <property type="entry name" value="mod_HExxH"/>
    <property type="match status" value="1"/>
</dbReference>
<feature type="region of interest" description="Disordered" evidence="1">
    <location>
        <begin position="152"/>
        <end position="192"/>
    </location>
</feature>
<dbReference type="Proteomes" id="UP001596083">
    <property type="component" value="Unassembled WGS sequence"/>
</dbReference>
<proteinExistence type="predicted"/>
<name>A0ABW0ZA11_9ACTN</name>
<dbReference type="RefSeq" id="WP_390321321.1">
    <property type="nucleotide sequence ID" value="NZ_JBHSPB010000035.1"/>
</dbReference>